<accession>A0ABP9B2U3</accession>
<dbReference type="EMBL" id="BAABIQ010000013">
    <property type="protein sequence ID" value="GAA4789429.1"/>
    <property type="molecule type" value="Genomic_DNA"/>
</dbReference>
<proteinExistence type="predicted"/>
<evidence type="ECO:0000313" key="3">
    <source>
        <dbReference type="Proteomes" id="UP001501411"/>
    </source>
</evidence>
<comment type="caution">
    <text evidence="2">The sequence shown here is derived from an EMBL/GenBank/DDBJ whole genome shotgun (WGS) entry which is preliminary data.</text>
</comment>
<dbReference type="InterPro" id="IPR009057">
    <property type="entry name" value="Homeodomain-like_sf"/>
</dbReference>
<dbReference type="Proteomes" id="UP001501411">
    <property type="component" value="Unassembled WGS sequence"/>
</dbReference>
<name>A0ABP9B2U3_9SPHI</name>
<sequence length="99" mass="11320">MHRKFDDSFKIMAVDLSVVKGSVADVAKELAIDPSLLSKWRRNPRYNGNKVLPDNPKISKEEHELRVLRKKLRDTELERDILKKAIAIFSRGDGPYTGS</sequence>
<dbReference type="SUPFAM" id="SSF46689">
    <property type="entry name" value="Homeodomain-like"/>
    <property type="match status" value="1"/>
</dbReference>
<keyword evidence="3" id="KW-1185">Reference proteome</keyword>
<dbReference type="RefSeq" id="WP_345231333.1">
    <property type="nucleotide sequence ID" value="NZ_BAABIQ010000013.1"/>
</dbReference>
<dbReference type="Pfam" id="PF01527">
    <property type="entry name" value="HTH_Tnp_1"/>
    <property type="match status" value="1"/>
</dbReference>
<feature type="coiled-coil region" evidence="1">
    <location>
        <begin position="58"/>
        <end position="85"/>
    </location>
</feature>
<keyword evidence="1" id="KW-0175">Coiled coil</keyword>
<evidence type="ECO:0008006" key="4">
    <source>
        <dbReference type="Google" id="ProtNLM"/>
    </source>
</evidence>
<protein>
    <recommendedName>
        <fullName evidence="4">Transposase</fullName>
    </recommendedName>
</protein>
<reference evidence="3" key="1">
    <citation type="journal article" date="2019" name="Int. J. Syst. Evol. Microbiol.">
        <title>The Global Catalogue of Microorganisms (GCM) 10K type strain sequencing project: providing services to taxonomists for standard genome sequencing and annotation.</title>
        <authorList>
            <consortium name="The Broad Institute Genomics Platform"/>
            <consortium name="The Broad Institute Genome Sequencing Center for Infectious Disease"/>
            <person name="Wu L."/>
            <person name="Ma J."/>
        </authorList>
    </citation>
    <scope>NUCLEOTIDE SEQUENCE [LARGE SCALE GENOMIC DNA]</scope>
    <source>
        <strain evidence="3">JCM 18200</strain>
    </source>
</reference>
<evidence type="ECO:0000313" key="2">
    <source>
        <dbReference type="EMBL" id="GAA4789429.1"/>
    </source>
</evidence>
<gene>
    <name evidence="2" type="ORF">GCM10023231_16970</name>
</gene>
<evidence type="ECO:0000256" key="1">
    <source>
        <dbReference type="SAM" id="Coils"/>
    </source>
</evidence>
<dbReference type="InterPro" id="IPR002514">
    <property type="entry name" value="Transposase_8"/>
</dbReference>
<organism evidence="2 3">
    <name type="scientific">Olivibacter ginsenosidimutans</name>
    <dbReference type="NCBI Taxonomy" id="1176537"/>
    <lineage>
        <taxon>Bacteria</taxon>
        <taxon>Pseudomonadati</taxon>
        <taxon>Bacteroidota</taxon>
        <taxon>Sphingobacteriia</taxon>
        <taxon>Sphingobacteriales</taxon>
        <taxon>Sphingobacteriaceae</taxon>
        <taxon>Olivibacter</taxon>
    </lineage>
</organism>